<evidence type="ECO:0000313" key="2">
    <source>
        <dbReference type="EMBL" id="KAG2205559.1"/>
    </source>
</evidence>
<proteinExistence type="predicted"/>
<organism evidence="2 3">
    <name type="scientific">Mucor saturninus</name>
    <dbReference type="NCBI Taxonomy" id="64648"/>
    <lineage>
        <taxon>Eukaryota</taxon>
        <taxon>Fungi</taxon>
        <taxon>Fungi incertae sedis</taxon>
        <taxon>Mucoromycota</taxon>
        <taxon>Mucoromycotina</taxon>
        <taxon>Mucoromycetes</taxon>
        <taxon>Mucorales</taxon>
        <taxon>Mucorineae</taxon>
        <taxon>Mucoraceae</taxon>
        <taxon>Mucor</taxon>
    </lineage>
</organism>
<keyword evidence="3" id="KW-1185">Reference proteome</keyword>
<dbReference type="AlphaFoldDB" id="A0A8H7R6L0"/>
<name>A0A8H7R6L0_9FUNG</name>
<evidence type="ECO:0000256" key="1">
    <source>
        <dbReference type="SAM" id="MobiDB-lite"/>
    </source>
</evidence>
<accession>A0A8H7R6L0</accession>
<feature type="region of interest" description="Disordered" evidence="1">
    <location>
        <begin position="69"/>
        <end position="95"/>
    </location>
</feature>
<protein>
    <submittedName>
        <fullName evidence="2">Uncharacterized protein</fullName>
    </submittedName>
</protein>
<gene>
    <name evidence="2" type="ORF">INT47_005934</name>
</gene>
<dbReference type="EMBL" id="JAEPRD010000036">
    <property type="protein sequence ID" value="KAG2205559.1"/>
    <property type="molecule type" value="Genomic_DNA"/>
</dbReference>
<dbReference type="OrthoDB" id="2290419at2759"/>
<comment type="caution">
    <text evidence="2">The sequence shown here is derived from an EMBL/GenBank/DDBJ whole genome shotgun (WGS) entry which is preliminary data.</text>
</comment>
<feature type="compositionally biased region" description="Low complexity" evidence="1">
    <location>
        <begin position="79"/>
        <end position="88"/>
    </location>
</feature>
<sequence>MRDLELVQVALIHLPEVKNKTATMMSLLKKKSPIISTFWEKHSSSLKMISLDHKLYVRKTQALLEEEAMEKVTHKRKQASFSSSSSSKPSRKRDVATQVEQIEHDGINVPDSDISLATIMKREAIKCHETFVSNPDDLTQRKRKIMSAGLSSILDLTDKSFGSQRSIFTAKQWDYVNAYFDKRLAIKNHVLDDEIPNTIRIVQNILNLSADYECAIEYVDKLKQKYSKSDKLKA</sequence>
<reference evidence="2" key="1">
    <citation type="submission" date="2020-12" db="EMBL/GenBank/DDBJ databases">
        <title>Metabolic potential, ecology and presence of endohyphal bacteria is reflected in genomic diversity of Mucoromycotina.</title>
        <authorList>
            <person name="Muszewska A."/>
            <person name="Okrasinska A."/>
            <person name="Steczkiewicz K."/>
            <person name="Drgas O."/>
            <person name="Orlowska M."/>
            <person name="Perlinska-Lenart U."/>
            <person name="Aleksandrzak-Piekarczyk T."/>
            <person name="Szatraj K."/>
            <person name="Zielenkiewicz U."/>
            <person name="Pilsyk S."/>
            <person name="Malc E."/>
            <person name="Mieczkowski P."/>
            <person name="Kruszewska J.S."/>
            <person name="Biernat P."/>
            <person name="Pawlowska J."/>
        </authorList>
    </citation>
    <scope>NUCLEOTIDE SEQUENCE</scope>
    <source>
        <strain evidence="2">WA0000017839</strain>
    </source>
</reference>
<evidence type="ECO:0000313" key="3">
    <source>
        <dbReference type="Proteomes" id="UP000603453"/>
    </source>
</evidence>
<dbReference type="Proteomes" id="UP000603453">
    <property type="component" value="Unassembled WGS sequence"/>
</dbReference>